<name>A0A3A8NH33_9BACT</name>
<dbReference type="EMBL" id="RAWG01000064">
    <property type="protein sequence ID" value="RKH43588.1"/>
    <property type="molecule type" value="Genomic_DNA"/>
</dbReference>
<dbReference type="RefSeq" id="WP_120625554.1">
    <property type="nucleotide sequence ID" value="NZ_RAWG01000064.1"/>
</dbReference>
<keyword evidence="2" id="KW-1185">Reference proteome</keyword>
<gene>
    <name evidence="1" type="ORF">D7X12_12780</name>
</gene>
<accession>A0A3A8NH33</accession>
<reference evidence="2" key="1">
    <citation type="submission" date="2018-09" db="EMBL/GenBank/DDBJ databases">
        <authorList>
            <person name="Livingstone P.G."/>
            <person name="Whitworth D.E."/>
        </authorList>
    </citation>
    <scope>NUCLEOTIDE SEQUENCE [LARGE SCALE GENOMIC DNA]</scope>
    <source>
        <strain evidence="2">CA040B</strain>
    </source>
</reference>
<dbReference type="OrthoDB" id="5525871at2"/>
<comment type="caution">
    <text evidence="1">The sequence shown here is derived from an EMBL/GenBank/DDBJ whole genome shotgun (WGS) entry which is preliminary data.</text>
</comment>
<dbReference type="AlphaFoldDB" id="A0A3A8NH33"/>
<dbReference type="Pfam" id="PF19740">
    <property type="entry name" value="DUF6229"/>
    <property type="match status" value="1"/>
</dbReference>
<protein>
    <submittedName>
        <fullName evidence="1">Uncharacterized protein</fullName>
    </submittedName>
</protein>
<evidence type="ECO:0000313" key="2">
    <source>
        <dbReference type="Proteomes" id="UP000273405"/>
    </source>
</evidence>
<proteinExistence type="predicted"/>
<evidence type="ECO:0000313" key="1">
    <source>
        <dbReference type="EMBL" id="RKH43588.1"/>
    </source>
</evidence>
<organism evidence="1 2">
    <name type="scientific">Corallococcus sicarius</name>
    <dbReference type="NCBI Taxonomy" id="2316726"/>
    <lineage>
        <taxon>Bacteria</taxon>
        <taxon>Pseudomonadati</taxon>
        <taxon>Myxococcota</taxon>
        <taxon>Myxococcia</taxon>
        <taxon>Myxococcales</taxon>
        <taxon>Cystobacterineae</taxon>
        <taxon>Myxococcaceae</taxon>
        <taxon>Corallococcus</taxon>
    </lineage>
</organism>
<sequence>MTMNPEVLEVVEAWLSGAEESHGMRNPAGPLFVGGARTEQALTEAHLIADTGCSACTGCADAHCC</sequence>
<dbReference type="Proteomes" id="UP000273405">
    <property type="component" value="Unassembled WGS sequence"/>
</dbReference>
<dbReference type="InterPro" id="IPR046197">
    <property type="entry name" value="DUF6229"/>
</dbReference>